<accession>A0A0G1W397</accession>
<comment type="caution">
    <text evidence="1">The sequence shown here is derived from an EMBL/GenBank/DDBJ whole genome shotgun (WGS) entry which is preliminary data.</text>
</comment>
<protein>
    <submittedName>
        <fullName evidence="1">Uncharacterized protein</fullName>
    </submittedName>
</protein>
<gene>
    <name evidence="1" type="ORF">UY48_C0003G0053</name>
</gene>
<proteinExistence type="predicted"/>
<reference evidence="1 2" key="1">
    <citation type="journal article" date="2015" name="Nature">
        <title>rRNA introns, odd ribosomes, and small enigmatic genomes across a large radiation of phyla.</title>
        <authorList>
            <person name="Brown C.T."/>
            <person name="Hug L.A."/>
            <person name="Thomas B.C."/>
            <person name="Sharon I."/>
            <person name="Castelle C.J."/>
            <person name="Singh A."/>
            <person name="Wilkins M.J."/>
            <person name="Williams K.H."/>
            <person name="Banfield J.F."/>
        </authorList>
    </citation>
    <scope>NUCLEOTIDE SEQUENCE [LARGE SCALE GENOMIC DNA]</scope>
</reference>
<dbReference type="EMBL" id="LCQD01000003">
    <property type="protein sequence ID" value="KKW13231.1"/>
    <property type="molecule type" value="Genomic_DNA"/>
</dbReference>
<organism evidence="1 2">
    <name type="scientific">Candidatus Gottesmanbacteria bacterium GW2011_GWB1_49_7</name>
    <dbReference type="NCBI Taxonomy" id="1618448"/>
    <lineage>
        <taxon>Bacteria</taxon>
        <taxon>Candidatus Gottesmaniibacteriota</taxon>
    </lineage>
</organism>
<dbReference type="AlphaFoldDB" id="A0A0G1W397"/>
<dbReference type="Proteomes" id="UP000034588">
    <property type="component" value="Unassembled WGS sequence"/>
</dbReference>
<sequence length="220" mass="25508">MKYLPKAENIARDVVVPLEEVSDFPESGNPVVSLLVRIEDAYASMLENRDPRDPYGSGRRDRYDEDIDDFVEMGRPARDSMETLQRLSVLMATAALACDGNVRQRAGELDPDPYAYEVIRAENCRVGLPTTFKLVMNDLQRDWQRRKYRTPIFVLPFVDYEFNFQTHHKFLNTIDRFLGKNLRAVIITEGPLIQAAGRRKWETMTEEEFVTFVRDGDYDS</sequence>
<evidence type="ECO:0000313" key="2">
    <source>
        <dbReference type="Proteomes" id="UP000034588"/>
    </source>
</evidence>
<evidence type="ECO:0000313" key="1">
    <source>
        <dbReference type="EMBL" id="KKW13231.1"/>
    </source>
</evidence>
<name>A0A0G1W397_9BACT</name>